<dbReference type="InterPro" id="IPR029039">
    <property type="entry name" value="Flavoprotein-like_sf"/>
</dbReference>
<dbReference type="SUPFAM" id="SSF52218">
    <property type="entry name" value="Flavoproteins"/>
    <property type="match status" value="1"/>
</dbReference>
<evidence type="ECO:0000313" key="2">
    <source>
        <dbReference type="EMBL" id="KAK8016614.1"/>
    </source>
</evidence>
<dbReference type="PANTHER" id="PTHR30546:SF23">
    <property type="entry name" value="FLAVOPROTEIN-LIKE PROTEIN YCP4-RELATED"/>
    <property type="match status" value="1"/>
</dbReference>
<keyword evidence="3" id="KW-1185">Reference proteome</keyword>
<organism evidence="2 3">
    <name type="scientific">Apiospora rasikravindrae</name>
    <dbReference type="NCBI Taxonomy" id="990691"/>
    <lineage>
        <taxon>Eukaryota</taxon>
        <taxon>Fungi</taxon>
        <taxon>Dikarya</taxon>
        <taxon>Ascomycota</taxon>
        <taxon>Pezizomycotina</taxon>
        <taxon>Sordariomycetes</taxon>
        <taxon>Xylariomycetidae</taxon>
        <taxon>Amphisphaeriales</taxon>
        <taxon>Apiosporaceae</taxon>
        <taxon>Apiospora</taxon>
    </lineage>
</organism>
<gene>
    <name evidence="2" type="ORF">PG993_014803</name>
</gene>
<protein>
    <submittedName>
        <fullName evidence="2">Minor allergen Alt a 7</fullName>
    </submittedName>
</protein>
<reference evidence="2 3" key="1">
    <citation type="submission" date="2023-01" db="EMBL/GenBank/DDBJ databases">
        <title>Analysis of 21 Apiospora genomes using comparative genomics revels a genus with tremendous synthesis potential of carbohydrate active enzymes and secondary metabolites.</title>
        <authorList>
            <person name="Sorensen T."/>
        </authorList>
    </citation>
    <scope>NUCLEOTIDE SEQUENCE [LARGE SCALE GENOMIC DNA]</scope>
    <source>
        <strain evidence="2 3">CBS 33761</strain>
    </source>
</reference>
<proteinExistence type="inferred from homology"/>
<evidence type="ECO:0000313" key="3">
    <source>
        <dbReference type="Proteomes" id="UP001444661"/>
    </source>
</evidence>
<comment type="similarity">
    <text evidence="1">Belongs to the WrbA family.</text>
</comment>
<sequence>MYVPLGYANSFGQLTDMSEVRGGSPWGAGSFAAGDGSRQPSPKELEVAEIQGEQFYKVVNNYAKATIQWASVSLVPWIA</sequence>
<dbReference type="EMBL" id="JAQQWK010000014">
    <property type="protein sequence ID" value="KAK8016614.1"/>
    <property type="molecule type" value="Genomic_DNA"/>
</dbReference>
<dbReference type="Gene3D" id="3.40.50.360">
    <property type="match status" value="1"/>
</dbReference>
<dbReference type="Proteomes" id="UP001444661">
    <property type="component" value="Unassembled WGS sequence"/>
</dbReference>
<accession>A0ABR1RNS9</accession>
<comment type="caution">
    <text evidence="2">The sequence shown here is derived from an EMBL/GenBank/DDBJ whole genome shotgun (WGS) entry which is preliminary data.</text>
</comment>
<name>A0ABR1RNS9_9PEZI</name>
<dbReference type="PANTHER" id="PTHR30546">
    <property type="entry name" value="FLAVODOXIN-RELATED PROTEIN WRBA-RELATED"/>
    <property type="match status" value="1"/>
</dbReference>
<evidence type="ECO:0000256" key="1">
    <source>
        <dbReference type="ARBA" id="ARBA00006961"/>
    </source>
</evidence>